<evidence type="ECO:0000256" key="3">
    <source>
        <dbReference type="ARBA" id="ARBA00022771"/>
    </source>
</evidence>
<evidence type="ECO:0000256" key="4">
    <source>
        <dbReference type="ARBA" id="ARBA00022833"/>
    </source>
</evidence>
<keyword evidence="2" id="KW-0479">Metal-binding</keyword>
<dbReference type="Pfam" id="PF01754">
    <property type="entry name" value="zf-A20"/>
    <property type="match status" value="1"/>
</dbReference>
<evidence type="ECO:0000256" key="5">
    <source>
        <dbReference type="PROSITE-ProRule" id="PRU00449"/>
    </source>
</evidence>
<dbReference type="Proteomes" id="UP000593564">
    <property type="component" value="Unassembled WGS sequence"/>
</dbReference>
<keyword evidence="4" id="KW-0862">Zinc</keyword>
<gene>
    <name evidence="10" type="ORF">HYC85_026653</name>
</gene>
<dbReference type="Gene3D" id="1.20.5.4770">
    <property type="match status" value="1"/>
</dbReference>
<evidence type="ECO:0000313" key="11">
    <source>
        <dbReference type="Proteomes" id="UP000593564"/>
    </source>
</evidence>
<keyword evidence="7" id="KW-0472">Membrane</keyword>
<evidence type="ECO:0000256" key="6">
    <source>
        <dbReference type="SAM" id="MobiDB-lite"/>
    </source>
</evidence>
<evidence type="ECO:0000256" key="2">
    <source>
        <dbReference type="ARBA" id="ARBA00022723"/>
    </source>
</evidence>
<dbReference type="Pfam" id="PF01428">
    <property type="entry name" value="zf-AN1"/>
    <property type="match status" value="1"/>
</dbReference>
<dbReference type="PANTHER" id="PTHR10634:SF67">
    <property type="entry name" value="AN1-TYPE ZINC FINGER PROTEIN 3"/>
    <property type="match status" value="1"/>
</dbReference>
<dbReference type="FunFam" id="4.10.1110.10:FF:000001">
    <property type="entry name" value="Zinc finger AN1-type containing 6"/>
    <property type="match status" value="1"/>
</dbReference>
<feature type="compositionally biased region" description="Basic and acidic residues" evidence="6">
    <location>
        <begin position="161"/>
        <end position="175"/>
    </location>
</feature>
<evidence type="ECO:0000256" key="7">
    <source>
        <dbReference type="SAM" id="Phobius"/>
    </source>
</evidence>
<evidence type="ECO:0000313" key="10">
    <source>
        <dbReference type="EMBL" id="KAF5935524.1"/>
    </source>
</evidence>
<dbReference type="PROSITE" id="PS51036">
    <property type="entry name" value="ZF_A20"/>
    <property type="match status" value="1"/>
</dbReference>
<dbReference type="FunFam" id="1.20.5.4770:FF:000007">
    <property type="entry name" value="Zinc finger A20 and AN1 domain-containing stress-associated protein 1"/>
    <property type="match status" value="1"/>
</dbReference>
<dbReference type="InterPro" id="IPR000058">
    <property type="entry name" value="Znf_AN1"/>
</dbReference>
<reference evidence="10 11" key="2">
    <citation type="submission" date="2020-07" db="EMBL/GenBank/DDBJ databases">
        <title>Genome assembly of wild tea tree DASZ reveals pedigree and selection history of tea varieties.</title>
        <authorList>
            <person name="Zhang W."/>
        </authorList>
    </citation>
    <scope>NUCLEOTIDE SEQUENCE [LARGE SCALE GENOMIC DNA]</scope>
    <source>
        <strain evidence="11">cv. G240</strain>
        <tissue evidence="10">Leaf</tissue>
    </source>
</reference>
<dbReference type="SUPFAM" id="SSF118310">
    <property type="entry name" value="AN1-like Zinc finger"/>
    <property type="match status" value="1"/>
</dbReference>
<feature type="region of interest" description="Disordered" evidence="6">
    <location>
        <begin position="158"/>
        <end position="183"/>
    </location>
</feature>
<comment type="function">
    <text evidence="1">May be involved in environmental stress response.</text>
</comment>
<dbReference type="GO" id="GO:0008270">
    <property type="term" value="F:zinc ion binding"/>
    <property type="evidence" value="ECO:0007669"/>
    <property type="project" value="UniProtKB-KW"/>
</dbReference>
<feature type="domain" description="A20-type" evidence="8">
    <location>
        <begin position="16"/>
        <end position="50"/>
    </location>
</feature>
<dbReference type="Gene3D" id="4.10.1110.10">
    <property type="entry name" value="AN1-like Zinc finger"/>
    <property type="match status" value="1"/>
</dbReference>
<dbReference type="PANTHER" id="PTHR10634">
    <property type="entry name" value="AN1-TYPE ZINC FINGER PROTEIN"/>
    <property type="match status" value="1"/>
</dbReference>
<dbReference type="AlphaFoldDB" id="A0A7J7G860"/>
<name>A0A7J7G860_CAMSI</name>
<evidence type="ECO:0000259" key="8">
    <source>
        <dbReference type="PROSITE" id="PS51036"/>
    </source>
</evidence>
<accession>A0A7J7G860</accession>
<evidence type="ECO:0000259" key="9">
    <source>
        <dbReference type="PROSITE" id="PS51039"/>
    </source>
</evidence>
<dbReference type="InterPro" id="IPR050652">
    <property type="entry name" value="AN1_A20_ZnFinger"/>
</dbReference>
<dbReference type="InterPro" id="IPR035896">
    <property type="entry name" value="AN1-like_Znf"/>
</dbReference>
<dbReference type="InterPro" id="IPR002653">
    <property type="entry name" value="Znf_A20"/>
</dbReference>
<sequence>MGSEGNKMSDSTSFQPSEPKLCANGCGFFGTAATMNLCSKCYRDFRITEEHAASAKAAMDKLVDGFRVEIRAGSSSSAVVTAVESSAAVVRAAGVESGNQAETKAVNRCFSCKKKVGVLGFKCKCGDTFCGTHRYPERHECSVDFKALGRDAIAKSNPVVKADKRERERERERERGRRRLRSVAGRRASASVASAMPLLAMPLLVGSAIADGRASRLRLQPIF</sequence>
<dbReference type="SMART" id="SM00154">
    <property type="entry name" value="ZnF_AN1"/>
    <property type="match status" value="1"/>
</dbReference>
<comment type="caution">
    <text evidence="10">The sequence shown here is derived from an EMBL/GenBank/DDBJ whole genome shotgun (WGS) entry which is preliminary data.</text>
</comment>
<keyword evidence="7" id="KW-0812">Transmembrane</keyword>
<dbReference type="SUPFAM" id="SSF57716">
    <property type="entry name" value="Glucocorticoid receptor-like (DNA-binding domain)"/>
    <property type="match status" value="1"/>
</dbReference>
<keyword evidence="7" id="KW-1133">Transmembrane helix</keyword>
<dbReference type="PROSITE" id="PS51039">
    <property type="entry name" value="ZF_AN1"/>
    <property type="match status" value="1"/>
</dbReference>
<feature type="transmembrane region" description="Helical" evidence="7">
    <location>
        <begin position="188"/>
        <end position="210"/>
    </location>
</feature>
<dbReference type="EMBL" id="JACBKZ010000013">
    <property type="protein sequence ID" value="KAF5935524.1"/>
    <property type="molecule type" value="Genomic_DNA"/>
</dbReference>
<keyword evidence="11" id="KW-1185">Reference proteome</keyword>
<dbReference type="GO" id="GO:0003677">
    <property type="term" value="F:DNA binding"/>
    <property type="evidence" value="ECO:0007669"/>
    <property type="project" value="InterPro"/>
</dbReference>
<protein>
    <submittedName>
        <fullName evidence="10">Uncharacterized protein</fullName>
    </submittedName>
</protein>
<keyword evidence="3 5" id="KW-0863">Zinc-finger</keyword>
<proteinExistence type="predicted"/>
<dbReference type="SMART" id="SM00259">
    <property type="entry name" value="ZnF_A20"/>
    <property type="match status" value="1"/>
</dbReference>
<organism evidence="10 11">
    <name type="scientific">Camellia sinensis</name>
    <name type="common">Tea plant</name>
    <name type="synonym">Thea sinensis</name>
    <dbReference type="NCBI Taxonomy" id="4442"/>
    <lineage>
        <taxon>Eukaryota</taxon>
        <taxon>Viridiplantae</taxon>
        <taxon>Streptophyta</taxon>
        <taxon>Embryophyta</taxon>
        <taxon>Tracheophyta</taxon>
        <taxon>Spermatophyta</taxon>
        <taxon>Magnoliopsida</taxon>
        <taxon>eudicotyledons</taxon>
        <taxon>Gunneridae</taxon>
        <taxon>Pentapetalae</taxon>
        <taxon>asterids</taxon>
        <taxon>Ericales</taxon>
        <taxon>Theaceae</taxon>
        <taxon>Camellia</taxon>
    </lineage>
</organism>
<reference evidence="11" key="1">
    <citation type="journal article" date="2020" name="Nat. Commun.">
        <title>Genome assembly of wild tea tree DASZ reveals pedigree and selection history of tea varieties.</title>
        <authorList>
            <person name="Zhang W."/>
            <person name="Zhang Y."/>
            <person name="Qiu H."/>
            <person name="Guo Y."/>
            <person name="Wan H."/>
            <person name="Zhang X."/>
            <person name="Scossa F."/>
            <person name="Alseekh S."/>
            <person name="Zhang Q."/>
            <person name="Wang P."/>
            <person name="Xu L."/>
            <person name="Schmidt M.H."/>
            <person name="Jia X."/>
            <person name="Li D."/>
            <person name="Zhu A."/>
            <person name="Guo F."/>
            <person name="Chen W."/>
            <person name="Ni D."/>
            <person name="Usadel B."/>
            <person name="Fernie A.R."/>
            <person name="Wen W."/>
        </authorList>
    </citation>
    <scope>NUCLEOTIDE SEQUENCE [LARGE SCALE GENOMIC DNA]</scope>
    <source>
        <strain evidence="11">cv. G240</strain>
    </source>
</reference>
<feature type="domain" description="AN1-type" evidence="9">
    <location>
        <begin position="103"/>
        <end position="149"/>
    </location>
</feature>
<evidence type="ECO:0000256" key="1">
    <source>
        <dbReference type="ARBA" id="ARBA00003732"/>
    </source>
</evidence>